<protein>
    <submittedName>
        <fullName evidence="1">Uncharacterized protein</fullName>
    </submittedName>
</protein>
<name>A0A370PJZ2_ASPPH</name>
<sequence length="127" mass="14166">MNWEGDLPSKRTFGSYLTLGVIQIYSPAPPDAARARPGAKPSGFEALSISMFEMVCTAAYWASNNALLLLRVMHTWKSVSLKGIMTETLFIAGIFRRYSVASEVLTLELQQLTRAPQRSQLSISYIY</sequence>
<keyword evidence="2" id="KW-1185">Reference proteome</keyword>
<dbReference type="Proteomes" id="UP000254937">
    <property type="component" value="Unassembled WGS sequence"/>
</dbReference>
<proteinExistence type="predicted"/>
<reference evidence="1 2" key="1">
    <citation type="submission" date="2018-07" db="EMBL/GenBank/DDBJ databases">
        <title>Section-level genome sequencing of Aspergillus section Nigri to investigate inter- and intra-species variation.</title>
        <authorList>
            <consortium name="DOE Joint Genome Institute"/>
            <person name="Vesth T.C."/>
            <person name="Nybo J.L."/>
            <person name="Theobald S."/>
            <person name="Frisvad J.C."/>
            <person name="Larsen T.O."/>
            <person name="Nielsen K.F."/>
            <person name="Hoof J.B."/>
            <person name="Brandl J."/>
            <person name="Salamov A."/>
            <person name="Riley R."/>
            <person name="Gladden J.M."/>
            <person name="Phatale P."/>
            <person name="Nielsen M.T."/>
            <person name="Lyhne E.K."/>
            <person name="Kogle M.E."/>
            <person name="Strasser K."/>
            <person name="McDonnell E."/>
            <person name="Barry K."/>
            <person name="Clum A."/>
            <person name="Chen C."/>
            <person name="Nolan M."/>
            <person name="Sandor L."/>
            <person name="Kuo A."/>
            <person name="Lipzen A."/>
            <person name="Hainaut M."/>
            <person name="Drula E."/>
            <person name="Tsang A."/>
            <person name="Magnuson J.K."/>
            <person name="Henrissat B."/>
            <person name="Wiebenga A."/>
            <person name="Simmons B.A."/>
            <person name="Makela M.R."/>
            <person name="De vries R.P."/>
            <person name="Grigoriev I.V."/>
            <person name="Mortensen U.H."/>
            <person name="Baker S.E."/>
            <person name="Andersen M.R."/>
        </authorList>
    </citation>
    <scope>NUCLEOTIDE SEQUENCE [LARGE SCALE GENOMIC DNA]</scope>
    <source>
        <strain evidence="1 2">ATCC 13157</strain>
    </source>
</reference>
<evidence type="ECO:0000313" key="1">
    <source>
        <dbReference type="EMBL" id="RDK42517.1"/>
    </source>
</evidence>
<gene>
    <name evidence="1" type="ORF">M752DRAFT_17011</name>
</gene>
<organism evidence="1 2">
    <name type="scientific">Aspergillus phoenicis ATCC 13157</name>
    <dbReference type="NCBI Taxonomy" id="1353007"/>
    <lineage>
        <taxon>Eukaryota</taxon>
        <taxon>Fungi</taxon>
        <taxon>Dikarya</taxon>
        <taxon>Ascomycota</taxon>
        <taxon>Pezizomycotina</taxon>
        <taxon>Eurotiomycetes</taxon>
        <taxon>Eurotiomycetidae</taxon>
        <taxon>Eurotiales</taxon>
        <taxon>Aspergillaceae</taxon>
        <taxon>Aspergillus</taxon>
    </lineage>
</organism>
<evidence type="ECO:0000313" key="2">
    <source>
        <dbReference type="Proteomes" id="UP000254937"/>
    </source>
</evidence>
<dbReference type="AlphaFoldDB" id="A0A370PJZ2"/>
<accession>A0A370PJZ2</accession>
<dbReference type="EMBL" id="KZ851853">
    <property type="protein sequence ID" value="RDK42517.1"/>
    <property type="molecule type" value="Genomic_DNA"/>
</dbReference>